<reference evidence="1 2" key="1">
    <citation type="submission" date="2018-08" db="EMBL/GenBank/DDBJ databases">
        <title>Recombination of ecologically and evolutionarily significant loci maintains genetic cohesion in the Pseudomonas syringae species complex.</title>
        <authorList>
            <person name="Dillon M."/>
            <person name="Thakur S."/>
            <person name="Almeida R.N.D."/>
            <person name="Weir B.S."/>
            <person name="Guttman D.S."/>
        </authorList>
    </citation>
    <scope>NUCLEOTIDE SEQUENCE [LARGE SCALE GENOMIC DNA]</scope>
    <source>
        <strain evidence="1 2">ICMP 16926</strain>
    </source>
</reference>
<organism evidence="1 2">
    <name type="scientific">Pseudomonas syringae pv. solidagae</name>
    <dbReference type="NCBI Taxonomy" id="264458"/>
    <lineage>
        <taxon>Bacteria</taxon>
        <taxon>Pseudomonadati</taxon>
        <taxon>Pseudomonadota</taxon>
        <taxon>Gammaproteobacteria</taxon>
        <taxon>Pseudomonadales</taxon>
        <taxon>Pseudomonadaceae</taxon>
        <taxon>Pseudomonas</taxon>
        <taxon>Pseudomonas syringae</taxon>
    </lineage>
</organism>
<dbReference type="EMBL" id="RBTH01000020">
    <property type="protein sequence ID" value="RMT51213.1"/>
    <property type="molecule type" value="Genomic_DNA"/>
</dbReference>
<gene>
    <name evidence="1" type="ORF">ALP48_01402</name>
</gene>
<sequence length="169" mass="18912">MAFGLEAIKQFGQYSRLEWQRLFIIAAVHELILLGNIGQVEKLVERTRHRQQLIITQPVDAGAELLGPFCGTAPARFGTFANTLDLVEKFRTSLLANRIPQQLTQQVNVFAQTRIDIGHRSSPVFYLGSVAYPLGSTGVREFESAMPTVHQKSAVGQMLQQKPERDQGY</sequence>
<dbReference type="AlphaFoldDB" id="A0A0N8ST67"/>
<evidence type="ECO:0000313" key="2">
    <source>
        <dbReference type="Proteomes" id="UP000268096"/>
    </source>
</evidence>
<proteinExistence type="predicted"/>
<comment type="caution">
    <text evidence="1">The sequence shown here is derived from an EMBL/GenBank/DDBJ whole genome shotgun (WGS) entry which is preliminary data.</text>
</comment>
<evidence type="ECO:0000313" key="1">
    <source>
        <dbReference type="EMBL" id="RMT51213.1"/>
    </source>
</evidence>
<protein>
    <submittedName>
        <fullName evidence="1">Type 1 pili tip component</fullName>
    </submittedName>
</protein>
<accession>A0A0N8ST67</accession>
<dbReference type="Proteomes" id="UP000268096">
    <property type="component" value="Unassembled WGS sequence"/>
</dbReference>
<name>A0A0N8ST67_PSESX</name>